<evidence type="ECO:0000259" key="6">
    <source>
        <dbReference type="SMART" id="SM00849"/>
    </source>
</evidence>
<comment type="cofactor">
    <cofactor evidence="1">
        <name>Zn(2+)</name>
        <dbReference type="ChEBI" id="CHEBI:29105"/>
    </cofactor>
</comment>
<keyword evidence="3" id="KW-0479">Metal-binding</keyword>
<dbReference type="GO" id="GO:0046872">
    <property type="term" value="F:metal ion binding"/>
    <property type="evidence" value="ECO:0007669"/>
    <property type="project" value="UniProtKB-KW"/>
</dbReference>
<dbReference type="GO" id="GO:0044550">
    <property type="term" value="P:secondary metabolite biosynthetic process"/>
    <property type="evidence" value="ECO:0007669"/>
    <property type="project" value="UniProtKB-ARBA"/>
</dbReference>
<dbReference type="AlphaFoldDB" id="A0AA39QX99"/>
<evidence type="ECO:0000256" key="4">
    <source>
        <dbReference type="ARBA" id="ARBA00022801"/>
    </source>
</evidence>
<name>A0AA39QX99_9LECA</name>
<comment type="caution">
    <text evidence="7">The sequence shown here is derived from an EMBL/GenBank/DDBJ whole genome shotgun (WGS) entry which is preliminary data.</text>
</comment>
<keyword evidence="8" id="KW-1185">Reference proteome</keyword>
<reference evidence="7" key="1">
    <citation type="submission" date="2023-03" db="EMBL/GenBank/DDBJ databases">
        <title>Complete genome of Cladonia borealis.</title>
        <authorList>
            <person name="Park H."/>
        </authorList>
    </citation>
    <scope>NUCLEOTIDE SEQUENCE</scope>
    <source>
        <strain evidence="7">ANT050790</strain>
    </source>
</reference>
<evidence type="ECO:0000256" key="2">
    <source>
        <dbReference type="ARBA" id="ARBA00007749"/>
    </source>
</evidence>
<evidence type="ECO:0000256" key="3">
    <source>
        <dbReference type="ARBA" id="ARBA00022723"/>
    </source>
</evidence>
<dbReference type="Gene3D" id="3.60.15.10">
    <property type="entry name" value="Ribonuclease Z/Hydroxyacylglutathione hydrolase-like"/>
    <property type="match status" value="1"/>
</dbReference>
<dbReference type="CDD" id="cd07722">
    <property type="entry name" value="LACTB2-like_MBL-fold"/>
    <property type="match status" value="1"/>
</dbReference>
<dbReference type="InterPro" id="IPR036866">
    <property type="entry name" value="RibonucZ/Hydroxyglut_hydro"/>
</dbReference>
<keyword evidence="4" id="KW-0378">Hydrolase</keyword>
<evidence type="ECO:0000256" key="1">
    <source>
        <dbReference type="ARBA" id="ARBA00001947"/>
    </source>
</evidence>
<evidence type="ECO:0000313" key="8">
    <source>
        <dbReference type="Proteomes" id="UP001166286"/>
    </source>
</evidence>
<evidence type="ECO:0000256" key="5">
    <source>
        <dbReference type="ARBA" id="ARBA00022833"/>
    </source>
</evidence>
<dbReference type="SUPFAM" id="SSF56281">
    <property type="entry name" value="Metallo-hydrolase/oxidoreductase"/>
    <property type="match status" value="1"/>
</dbReference>
<gene>
    <name evidence="7" type="ORF">JMJ35_007817</name>
</gene>
<feature type="domain" description="Metallo-beta-lactamase" evidence="6">
    <location>
        <begin position="57"/>
        <end position="214"/>
    </location>
</feature>
<dbReference type="Proteomes" id="UP001166286">
    <property type="component" value="Unassembled WGS sequence"/>
</dbReference>
<dbReference type="InterPro" id="IPR050662">
    <property type="entry name" value="Sec-metab_biosynth-thioest"/>
</dbReference>
<dbReference type="InterPro" id="IPR001279">
    <property type="entry name" value="Metallo-B-lactamas"/>
</dbReference>
<dbReference type="FunFam" id="3.60.15.10:FF:000041">
    <property type="entry name" value="Metallo-beta-lactamase domain protein"/>
    <property type="match status" value="1"/>
</dbReference>
<proteinExistence type="inferred from homology"/>
<keyword evidence="5" id="KW-0862">Zinc</keyword>
<sequence>MGEGGYLQINKSLNADAFDEYLSTQQSRLPFLPDVGRISPLVTRVLGFNPGKFTLQGTNTYIIGSGSKRILIDTGQGIPNWAQAVSNILTEQNIAISHVVLTHWHGDHTGGVPDLIRLYPHLATAIYENAPGQGQLPINDHQLFVVEGATIQAVHSPGHSHDHMCFILREENAMFTGDNILGNDVSSGVEDLGVYMDTLTVMQKQDCVLGYPAHGVVVADLPAKIAQVIGQKVRREQKLLRKMQALWVAATNGSKRSGNGSATVEELVIATYGEGVGNDTRKQILEPFTDEILRKLVGDGKVGFEVVGCEKRWFICNIDQEIR</sequence>
<comment type="similarity">
    <text evidence="2">Belongs to the metallo-beta-lactamase superfamily.</text>
</comment>
<accession>A0AA39QX99</accession>
<evidence type="ECO:0000313" key="7">
    <source>
        <dbReference type="EMBL" id="KAK0509423.1"/>
    </source>
</evidence>
<organism evidence="7 8">
    <name type="scientific">Cladonia borealis</name>
    <dbReference type="NCBI Taxonomy" id="184061"/>
    <lineage>
        <taxon>Eukaryota</taxon>
        <taxon>Fungi</taxon>
        <taxon>Dikarya</taxon>
        <taxon>Ascomycota</taxon>
        <taxon>Pezizomycotina</taxon>
        <taxon>Lecanoromycetes</taxon>
        <taxon>OSLEUM clade</taxon>
        <taxon>Lecanoromycetidae</taxon>
        <taxon>Lecanorales</taxon>
        <taxon>Lecanorineae</taxon>
        <taxon>Cladoniaceae</taxon>
        <taxon>Cladonia</taxon>
    </lineage>
</organism>
<protein>
    <recommendedName>
        <fullName evidence="6">Metallo-beta-lactamase domain-containing protein</fullName>
    </recommendedName>
</protein>
<dbReference type="GO" id="GO:0016787">
    <property type="term" value="F:hydrolase activity"/>
    <property type="evidence" value="ECO:0007669"/>
    <property type="project" value="UniProtKB-KW"/>
</dbReference>
<dbReference type="PANTHER" id="PTHR23131:SF3">
    <property type="entry name" value="ATROCHRYSONE CARBOXYL ACP THIOESTERASE"/>
    <property type="match status" value="1"/>
</dbReference>
<dbReference type="InterPro" id="IPR047921">
    <property type="entry name" value="LACTB2-like_MBL-fold"/>
</dbReference>
<dbReference type="EMBL" id="JAFEKC020000018">
    <property type="protein sequence ID" value="KAK0509423.1"/>
    <property type="molecule type" value="Genomic_DNA"/>
</dbReference>
<dbReference type="PANTHER" id="PTHR23131">
    <property type="entry name" value="ENDORIBONUCLEASE LACTB2"/>
    <property type="match status" value="1"/>
</dbReference>
<dbReference type="SMART" id="SM00849">
    <property type="entry name" value="Lactamase_B"/>
    <property type="match status" value="1"/>
</dbReference>
<dbReference type="Pfam" id="PF00753">
    <property type="entry name" value="Lactamase_B"/>
    <property type="match status" value="1"/>
</dbReference>